<sequence length="105" mass="11047">MSFHAAAYVMTPGFHHAGHGPARVQARGWVTLVPAAASYPCGGILLQWVQHEQHAVQVSVGGSTLTVSMWAFPHAAQRSIGGWIATMFCGAALSGCVWACAITDQ</sequence>
<gene>
    <name evidence="1" type="ORF">DD235_02250</name>
</gene>
<evidence type="ECO:0000313" key="1">
    <source>
        <dbReference type="EMBL" id="PWF25014.1"/>
    </source>
</evidence>
<dbReference type="Proteomes" id="UP000245212">
    <property type="component" value="Unassembled WGS sequence"/>
</dbReference>
<accession>A0A2V1K169</accession>
<dbReference type="EMBL" id="QETA01000001">
    <property type="protein sequence ID" value="PWF25014.1"/>
    <property type="molecule type" value="Genomic_DNA"/>
</dbReference>
<organism evidence="1 2">
    <name type="scientific">Corticimicrobacter populi</name>
    <dbReference type="NCBI Taxonomy" id="2175229"/>
    <lineage>
        <taxon>Bacteria</taxon>
        <taxon>Pseudomonadati</taxon>
        <taxon>Pseudomonadota</taxon>
        <taxon>Betaproteobacteria</taxon>
        <taxon>Burkholderiales</taxon>
        <taxon>Alcaligenaceae</taxon>
        <taxon>Corticimicrobacter</taxon>
    </lineage>
</organism>
<name>A0A2V1K169_9BURK</name>
<reference evidence="2" key="1">
    <citation type="submission" date="2018-05" db="EMBL/GenBank/DDBJ databases">
        <authorList>
            <person name="Li Y."/>
        </authorList>
    </citation>
    <scope>NUCLEOTIDE SEQUENCE [LARGE SCALE GENOMIC DNA]</scope>
    <source>
        <strain evidence="2">3d-2-2</strain>
    </source>
</reference>
<keyword evidence="2" id="KW-1185">Reference proteome</keyword>
<evidence type="ECO:0000313" key="2">
    <source>
        <dbReference type="Proteomes" id="UP000245212"/>
    </source>
</evidence>
<dbReference type="AlphaFoldDB" id="A0A2V1K169"/>
<proteinExistence type="predicted"/>
<protein>
    <submittedName>
        <fullName evidence="1">Uncharacterized protein</fullName>
    </submittedName>
</protein>
<comment type="caution">
    <text evidence="1">The sequence shown here is derived from an EMBL/GenBank/DDBJ whole genome shotgun (WGS) entry which is preliminary data.</text>
</comment>